<dbReference type="SUPFAM" id="SSF52172">
    <property type="entry name" value="CheY-like"/>
    <property type="match status" value="1"/>
</dbReference>
<dbReference type="SUPFAM" id="SSF55874">
    <property type="entry name" value="ATPase domain of HSP90 chaperone/DNA topoisomerase II/histidine kinase"/>
    <property type="match status" value="1"/>
</dbReference>
<dbReference type="PROSITE" id="PS50109">
    <property type="entry name" value="HIS_KIN"/>
    <property type="match status" value="1"/>
</dbReference>
<dbReference type="SUPFAM" id="SSF47384">
    <property type="entry name" value="Homodimeric domain of signal transducing histidine kinase"/>
    <property type="match status" value="1"/>
</dbReference>
<dbReference type="Proteomes" id="UP000505020">
    <property type="component" value="Chromosome"/>
</dbReference>
<name>A0A7D3Y9U6_9EURY</name>
<dbReference type="SMART" id="SM00387">
    <property type="entry name" value="HATPase_c"/>
    <property type="match status" value="1"/>
</dbReference>
<dbReference type="Pfam" id="PF08448">
    <property type="entry name" value="PAS_4"/>
    <property type="match status" value="1"/>
</dbReference>
<evidence type="ECO:0000256" key="3">
    <source>
        <dbReference type="ARBA" id="ARBA00022679"/>
    </source>
</evidence>
<dbReference type="Pfam" id="PF00072">
    <property type="entry name" value="Response_reg"/>
    <property type="match status" value="1"/>
</dbReference>
<dbReference type="EMBL" id="CP053941">
    <property type="protein sequence ID" value="QKG92245.1"/>
    <property type="molecule type" value="Genomic_DNA"/>
</dbReference>
<gene>
    <name evidence="10" type="ORF">HPS36_05085</name>
</gene>
<dbReference type="InterPro" id="IPR003661">
    <property type="entry name" value="HisK_dim/P_dom"/>
</dbReference>
<evidence type="ECO:0000259" key="8">
    <source>
        <dbReference type="PROSITE" id="PS50110"/>
    </source>
</evidence>
<dbReference type="InterPro" id="IPR011006">
    <property type="entry name" value="CheY-like_superfamily"/>
</dbReference>
<evidence type="ECO:0000259" key="7">
    <source>
        <dbReference type="PROSITE" id="PS50109"/>
    </source>
</evidence>
<dbReference type="Gene3D" id="3.30.450.20">
    <property type="entry name" value="PAS domain"/>
    <property type="match status" value="2"/>
</dbReference>
<dbReference type="SMART" id="SM00086">
    <property type="entry name" value="PAC"/>
    <property type="match status" value="1"/>
</dbReference>
<dbReference type="CDD" id="cd00082">
    <property type="entry name" value="HisKA"/>
    <property type="match status" value="1"/>
</dbReference>
<dbReference type="InterPro" id="IPR013655">
    <property type="entry name" value="PAS_fold_3"/>
</dbReference>
<evidence type="ECO:0000313" key="11">
    <source>
        <dbReference type="Proteomes" id="UP000505020"/>
    </source>
</evidence>
<dbReference type="InterPro" id="IPR013656">
    <property type="entry name" value="PAS_4"/>
</dbReference>
<dbReference type="InterPro" id="IPR001789">
    <property type="entry name" value="Sig_transdc_resp-reg_receiver"/>
</dbReference>
<dbReference type="Gene3D" id="3.30.565.10">
    <property type="entry name" value="Histidine kinase-like ATPase, C-terminal domain"/>
    <property type="match status" value="1"/>
</dbReference>
<keyword evidence="5" id="KW-0902">Two-component regulatory system</keyword>
<dbReference type="InterPro" id="IPR035965">
    <property type="entry name" value="PAS-like_dom_sf"/>
</dbReference>
<accession>A0A7D3Y9U6</accession>
<dbReference type="RefSeq" id="WP_173228874.1">
    <property type="nucleotide sequence ID" value="NZ_CP053941.1"/>
</dbReference>
<evidence type="ECO:0000313" key="10">
    <source>
        <dbReference type="EMBL" id="QKG92245.1"/>
    </source>
</evidence>
<dbReference type="InterPro" id="IPR005467">
    <property type="entry name" value="His_kinase_dom"/>
</dbReference>
<feature type="domain" description="PAC" evidence="9">
    <location>
        <begin position="219"/>
        <end position="271"/>
    </location>
</feature>
<organism evidence="10 11">
    <name type="scientific">Halorubrum salinarum</name>
    <dbReference type="NCBI Taxonomy" id="2739057"/>
    <lineage>
        <taxon>Archaea</taxon>
        <taxon>Methanobacteriati</taxon>
        <taxon>Methanobacteriota</taxon>
        <taxon>Stenosarchaea group</taxon>
        <taxon>Halobacteria</taxon>
        <taxon>Halobacteriales</taxon>
        <taxon>Haloferacaceae</taxon>
        <taxon>Halorubrum</taxon>
    </lineage>
</organism>
<dbReference type="SMART" id="SM00448">
    <property type="entry name" value="REC"/>
    <property type="match status" value="1"/>
</dbReference>
<dbReference type="SUPFAM" id="SSF55785">
    <property type="entry name" value="PYP-like sensor domain (PAS domain)"/>
    <property type="match status" value="2"/>
</dbReference>
<dbReference type="GO" id="GO:0000155">
    <property type="term" value="F:phosphorelay sensor kinase activity"/>
    <property type="evidence" value="ECO:0007669"/>
    <property type="project" value="InterPro"/>
</dbReference>
<evidence type="ECO:0000256" key="1">
    <source>
        <dbReference type="ARBA" id="ARBA00000085"/>
    </source>
</evidence>
<evidence type="ECO:0000256" key="6">
    <source>
        <dbReference type="PROSITE-ProRule" id="PRU00169"/>
    </source>
</evidence>
<dbReference type="PROSITE" id="PS50110">
    <property type="entry name" value="RESPONSE_REGULATORY"/>
    <property type="match status" value="1"/>
</dbReference>
<dbReference type="InterPro" id="IPR036890">
    <property type="entry name" value="HATPase_C_sf"/>
</dbReference>
<keyword evidence="3" id="KW-0808">Transferase</keyword>
<dbReference type="SMART" id="SM00091">
    <property type="entry name" value="PAS"/>
    <property type="match status" value="2"/>
</dbReference>
<feature type="modified residue" description="4-aspartylphosphate" evidence="6">
    <location>
        <position position="60"/>
    </location>
</feature>
<dbReference type="CDD" id="cd00130">
    <property type="entry name" value="PAS"/>
    <property type="match status" value="1"/>
</dbReference>
<dbReference type="Gene3D" id="3.40.50.2300">
    <property type="match status" value="1"/>
</dbReference>
<dbReference type="AlphaFoldDB" id="A0A7D3Y9U6"/>
<dbReference type="Pfam" id="PF08447">
    <property type="entry name" value="PAS_3"/>
    <property type="match status" value="1"/>
</dbReference>
<dbReference type="InterPro" id="IPR000014">
    <property type="entry name" value="PAS"/>
</dbReference>
<evidence type="ECO:0000256" key="2">
    <source>
        <dbReference type="ARBA" id="ARBA00012438"/>
    </source>
</evidence>
<dbReference type="InterPro" id="IPR000700">
    <property type="entry name" value="PAS-assoc_C"/>
</dbReference>
<keyword evidence="4" id="KW-0418">Kinase</keyword>
<feature type="domain" description="Response regulatory" evidence="8">
    <location>
        <begin position="9"/>
        <end position="125"/>
    </location>
</feature>
<dbReference type="CDD" id="cd00075">
    <property type="entry name" value="HATPase"/>
    <property type="match status" value="1"/>
</dbReference>
<dbReference type="Gene3D" id="1.10.287.130">
    <property type="match status" value="1"/>
</dbReference>
<dbReference type="PANTHER" id="PTHR43711:SF1">
    <property type="entry name" value="HISTIDINE KINASE 1"/>
    <property type="match status" value="1"/>
</dbReference>
<dbReference type="InterPro" id="IPR001610">
    <property type="entry name" value="PAC"/>
</dbReference>
<dbReference type="CDD" id="cd00156">
    <property type="entry name" value="REC"/>
    <property type="match status" value="1"/>
</dbReference>
<dbReference type="PANTHER" id="PTHR43711">
    <property type="entry name" value="TWO-COMPONENT HISTIDINE KINASE"/>
    <property type="match status" value="1"/>
</dbReference>
<dbReference type="KEGG" id="hsai:HPS36_05085"/>
<keyword evidence="6" id="KW-0597">Phosphoprotein</keyword>
<evidence type="ECO:0000259" key="9">
    <source>
        <dbReference type="PROSITE" id="PS50113"/>
    </source>
</evidence>
<evidence type="ECO:0000256" key="5">
    <source>
        <dbReference type="ARBA" id="ARBA00023012"/>
    </source>
</evidence>
<dbReference type="Pfam" id="PF02518">
    <property type="entry name" value="HATPase_c"/>
    <property type="match status" value="1"/>
</dbReference>
<comment type="catalytic activity">
    <reaction evidence="1">
        <text>ATP + protein L-histidine = ADP + protein N-phospho-L-histidine.</text>
        <dbReference type="EC" id="2.7.13.3"/>
    </reaction>
</comment>
<feature type="domain" description="Histidine kinase" evidence="7">
    <location>
        <begin position="404"/>
        <end position="592"/>
    </location>
</feature>
<dbReference type="Pfam" id="PF00512">
    <property type="entry name" value="HisKA"/>
    <property type="match status" value="1"/>
</dbReference>
<proteinExistence type="predicted"/>
<keyword evidence="11" id="KW-1185">Reference proteome</keyword>
<sequence length="598" mass="66201">MEPITDSIRVLYVDDEPEFAEMAATFLGREDDRFDVEIVSSGTEGSARLADESFDCVISDYDMPGQNGIEFLETVRDDHPDLPFILHTGKGSEEVASDAISAGVTDYIQKSGSADQYALLANRILNAVEAHRSRRIAAERTRRLETLISNLPGMVYRCRNEPGWPMETVRGEVEDLTGHSAGAIEGDDGVVWGEDILHPDDREEMWATVQAELSAGDTFEVTYRIVTEDGETRWMWERGRGVYADDGELDALKGFITDITERKQREQELAESESRYRTLAENFPNGGVFYVDRDFRYQIVSGSGFDPLDTDPDDIVGRSVSEVERFPEELIETIEAVHEATLAGASERVEVPYEDRVFEIRTAPVREDGDVVAGLHIARDITERREREEELQRQNERLEKFARVVSHDLRNPLNVVEGRLELARAECDSDQLLEAEQALERGQALVDDLLSLAREGKVVTETEPVPLKEVVEGCWAGVETGDATLNVDADRTVVADRGRLKQLLENLIRNAIDHVGPEVTVEVGRLADGFYVADDGPGIAAADREAVFESAYSTVPDNTGFGLAIVGEIADAHGWDVTVTESAAGGARFEITGVRFAA</sequence>
<evidence type="ECO:0000256" key="4">
    <source>
        <dbReference type="ARBA" id="ARBA00022777"/>
    </source>
</evidence>
<dbReference type="EC" id="2.7.13.3" evidence="2"/>
<dbReference type="InterPro" id="IPR036097">
    <property type="entry name" value="HisK_dim/P_sf"/>
</dbReference>
<dbReference type="GeneID" id="55594353"/>
<dbReference type="PROSITE" id="PS50113">
    <property type="entry name" value="PAC"/>
    <property type="match status" value="1"/>
</dbReference>
<dbReference type="InterPro" id="IPR050736">
    <property type="entry name" value="Sensor_HK_Regulatory"/>
</dbReference>
<reference evidence="10 11" key="1">
    <citation type="submission" date="2020-05" db="EMBL/GenBank/DDBJ databases">
        <title>Halorubrum RHB-C sp.nov., an extremely halophilic archaeon isolated from solar salt farm.</title>
        <authorList>
            <person name="Ho H."/>
            <person name="Danganan R.E."/>
            <person name="Dedeles G.R."/>
            <person name="Kim S.-G."/>
        </authorList>
    </citation>
    <scope>NUCLEOTIDE SEQUENCE [LARGE SCALE GENOMIC DNA]</scope>
    <source>
        <strain evidence="10 11">RHB-C</strain>
    </source>
</reference>
<protein>
    <recommendedName>
        <fullName evidence="2">histidine kinase</fullName>
        <ecNumber evidence="2">2.7.13.3</ecNumber>
    </recommendedName>
</protein>
<dbReference type="SMART" id="SM00388">
    <property type="entry name" value="HisKA"/>
    <property type="match status" value="1"/>
</dbReference>
<dbReference type="NCBIfam" id="TIGR00229">
    <property type="entry name" value="sensory_box"/>
    <property type="match status" value="2"/>
</dbReference>
<dbReference type="InterPro" id="IPR003594">
    <property type="entry name" value="HATPase_dom"/>
</dbReference>